<dbReference type="AlphaFoldDB" id="A0A1J4J520"/>
<dbReference type="Proteomes" id="UP000179807">
    <property type="component" value="Unassembled WGS sequence"/>
</dbReference>
<organism evidence="2 3">
    <name type="scientific">Tritrichomonas foetus</name>
    <dbReference type="NCBI Taxonomy" id="1144522"/>
    <lineage>
        <taxon>Eukaryota</taxon>
        <taxon>Metamonada</taxon>
        <taxon>Parabasalia</taxon>
        <taxon>Tritrichomonadida</taxon>
        <taxon>Tritrichomonadidae</taxon>
        <taxon>Tritrichomonas</taxon>
    </lineage>
</organism>
<evidence type="ECO:0000313" key="2">
    <source>
        <dbReference type="EMBL" id="OHS94406.1"/>
    </source>
</evidence>
<proteinExistence type="predicted"/>
<dbReference type="RefSeq" id="XP_068347543.1">
    <property type="nucleotide sequence ID" value="XM_068512631.1"/>
</dbReference>
<sequence>MDMFTNKCCSKAERFRNHCLHILIITNKEYLLILSEIFYIFGEQQNCIKSTEIYLHHYFPSKRVSCLEFYFTSLICRMSDFFNDKAKEWNHPILIQAANTFADFVNQNFEIDSSKIIIDFGCGTGHVGLNFLPFVKHVVFQDLSQAMLEFLQLNIKEKSKEFGNLNNYSILDKEITQYDGEKADYLVANMVFHHVDNIKDTVNGIFHALNSNGQVIISDLRTEDGSFHAPEKVPHNGFETEELKSIFLECGFSEVNIIDYKLFKKPCADQKIHEFHVFILTAKK</sequence>
<dbReference type="PANTHER" id="PTHR43861">
    <property type="entry name" value="TRANS-ACONITATE 2-METHYLTRANSFERASE-RELATED"/>
    <property type="match status" value="1"/>
</dbReference>
<comment type="caution">
    <text evidence="2">The sequence shown here is derived from an EMBL/GenBank/DDBJ whole genome shotgun (WGS) entry which is preliminary data.</text>
</comment>
<protein>
    <submittedName>
        <fullName evidence="2">S-adenosylmethionine-dependent methyltransferase</fullName>
    </submittedName>
</protein>
<evidence type="ECO:0000313" key="3">
    <source>
        <dbReference type="Proteomes" id="UP000179807"/>
    </source>
</evidence>
<dbReference type="Gene3D" id="3.40.50.150">
    <property type="entry name" value="Vaccinia Virus protein VP39"/>
    <property type="match status" value="1"/>
</dbReference>
<dbReference type="InterPro" id="IPR029063">
    <property type="entry name" value="SAM-dependent_MTases_sf"/>
</dbReference>
<evidence type="ECO:0000256" key="1">
    <source>
        <dbReference type="ARBA" id="ARBA00022679"/>
    </source>
</evidence>
<keyword evidence="1" id="KW-0808">Transferase</keyword>
<dbReference type="Pfam" id="PF13489">
    <property type="entry name" value="Methyltransf_23"/>
    <property type="match status" value="1"/>
</dbReference>
<gene>
    <name evidence="2" type="ORF">TRFO_39418</name>
</gene>
<reference evidence="2" key="1">
    <citation type="submission" date="2016-10" db="EMBL/GenBank/DDBJ databases">
        <authorList>
            <person name="Benchimol M."/>
            <person name="Almeida L.G."/>
            <person name="Vasconcelos A.T."/>
            <person name="Perreira-Neves A."/>
            <person name="Rosa I.A."/>
            <person name="Tasca T."/>
            <person name="Bogo M.R."/>
            <person name="de Souza W."/>
        </authorList>
    </citation>
    <scope>NUCLEOTIDE SEQUENCE [LARGE SCALE GENOMIC DNA]</scope>
    <source>
        <strain evidence="2">K</strain>
    </source>
</reference>
<dbReference type="EMBL" id="MLAK01001321">
    <property type="protein sequence ID" value="OHS94406.1"/>
    <property type="molecule type" value="Genomic_DNA"/>
</dbReference>
<dbReference type="OrthoDB" id="66144at2759"/>
<dbReference type="GeneID" id="94847335"/>
<dbReference type="GO" id="GO:0008168">
    <property type="term" value="F:methyltransferase activity"/>
    <property type="evidence" value="ECO:0007669"/>
    <property type="project" value="UniProtKB-KW"/>
</dbReference>
<dbReference type="CDD" id="cd02440">
    <property type="entry name" value="AdoMet_MTases"/>
    <property type="match status" value="1"/>
</dbReference>
<dbReference type="GO" id="GO:0032259">
    <property type="term" value="P:methylation"/>
    <property type="evidence" value="ECO:0007669"/>
    <property type="project" value="UniProtKB-KW"/>
</dbReference>
<dbReference type="PANTHER" id="PTHR43861:SF3">
    <property type="entry name" value="PUTATIVE (AFU_ORTHOLOGUE AFUA_2G14390)-RELATED"/>
    <property type="match status" value="1"/>
</dbReference>
<accession>A0A1J4J520</accession>
<name>A0A1J4J520_9EUKA</name>
<keyword evidence="2" id="KW-0489">Methyltransferase</keyword>
<keyword evidence="3" id="KW-1185">Reference proteome</keyword>
<dbReference type="VEuPathDB" id="TrichDB:TRFO_39418"/>
<dbReference type="SUPFAM" id="SSF53335">
    <property type="entry name" value="S-adenosyl-L-methionine-dependent methyltransferases"/>
    <property type="match status" value="1"/>
</dbReference>